<keyword evidence="6" id="KW-0813">Transport</keyword>
<keyword evidence="5 9" id="KW-0472">Membrane</keyword>
<evidence type="ECO:0000256" key="5">
    <source>
        <dbReference type="ARBA" id="ARBA00023136"/>
    </source>
</evidence>
<dbReference type="InParanoid" id="A0A3N0V8J7"/>
<evidence type="ECO:0000313" key="12">
    <source>
        <dbReference type="Proteomes" id="UP000282106"/>
    </source>
</evidence>
<sequence>MHGQWRSAGRSGASPFSASPPTRGEGSRLLLAVTSALLIVTSPAQAQTAAKPSGLDQLLKQVQESAQQSSKLNQEREARFLKNKNEQAALLAKAEAELAAVEARVNGVKGRFDAGQREIAELKKQLGERAGDYTQVYAAARQSAGDLRTVLADSYINPQYPKRLELLDGIAKGAALPSINQLESLWLTLQQEMTEQGKSARFKAEVIDPLGAKAEAEVVRVGAFTAFADGDYLAIPQGSGELRALSRQPGHGARGLAKDFAEEDEEPIAPILIDPTRGSLLALQVDRPSLSERIHQGGWPGYVIIVVGLCGFLLAIYQLQYLLRVDASVRAQLVDPRNPRPDNPLGRVLSVFKGDNEKHDPEVLELRLSEAVLKETPAIERGQQLIRLVIAAGPLLGLLGTVAGMIETFQVIMEAGAGDPKLMAGGISKAMIATVLGLGIAIPLLFINAVLASRSRALIQILDEQSAGLLAERIEQQQSGAFVRA</sequence>
<dbReference type="GO" id="GO:0017038">
    <property type="term" value="P:protein import"/>
    <property type="evidence" value="ECO:0007669"/>
    <property type="project" value="TreeGrafter"/>
</dbReference>
<evidence type="ECO:0000256" key="3">
    <source>
        <dbReference type="ARBA" id="ARBA00022692"/>
    </source>
</evidence>
<evidence type="ECO:0000256" key="2">
    <source>
        <dbReference type="ARBA" id="ARBA00022475"/>
    </source>
</evidence>
<evidence type="ECO:0000256" key="1">
    <source>
        <dbReference type="ARBA" id="ARBA00004651"/>
    </source>
</evidence>
<dbReference type="Pfam" id="PF01618">
    <property type="entry name" value="MotA_ExbB"/>
    <property type="match status" value="1"/>
</dbReference>
<keyword evidence="12" id="KW-1185">Reference proteome</keyword>
<keyword evidence="7" id="KW-0175">Coiled coil</keyword>
<feature type="region of interest" description="Disordered" evidence="8">
    <location>
        <begin position="1"/>
        <end position="25"/>
    </location>
</feature>
<dbReference type="InterPro" id="IPR002898">
    <property type="entry name" value="MotA_ExbB_proton_chnl"/>
</dbReference>
<dbReference type="PANTHER" id="PTHR30625:SF11">
    <property type="entry name" value="MOTA_TOLQ_EXBB PROTON CHANNEL DOMAIN-CONTAINING PROTEIN"/>
    <property type="match status" value="1"/>
</dbReference>
<comment type="subcellular location">
    <subcellularLocation>
        <location evidence="1">Cell membrane</location>
        <topology evidence="1">Multi-pass membrane protein</topology>
    </subcellularLocation>
    <subcellularLocation>
        <location evidence="6">Membrane</location>
        <topology evidence="6">Multi-pass membrane protein</topology>
    </subcellularLocation>
</comment>
<evidence type="ECO:0000256" key="7">
    <source>
        <dbReference type="SAM" id="Coils"/>
    </source>
</evidence>
<name>A0A3N0V8J7_9GAMM</name>
<feature type="domain" description="MotA/TolQ/ExbB proton channel" evidence="10">
    <location>
        <begin position="356"/>
        <end position="463"/>
    </location>
</feature>
<reference evidence="11 12" key="1">
    <citation type="submission" date="2018-10" db="EMBL/GenBank/DDBJ databases">
        <authorList>
            <person name="Chen W.-M."/>
        </authorList>
    </citation>
    <scope>NUCLEOTIDE SEQUENCE [LARGE SCALE GENOMIC DNA]</scope>
    <source>
        <strain evidence="11 12">THS-13</strain>
    </source>
</reference>
<dbReference type="EMBL" id="RJVO01000005">
    <property type="protein sequence ID" value="ROH89005.1"/>
    <property type="molecule type" value="Genomic_DNA"/>
</dbReference>
<proteinExistence type="inferred from homology"/>
<comment type="similarity">
    <text evidence="6">Belongs to the exbB/tolQ family.</text>
</comment>
<dbReference type="InterPro" id="IPR050790">
    <property type="entry name" value="ExbB/TolQ_transport"/>
</dbReference>
<dbReference type="GO" id="GO:0005886">
    <property type="term" value="C:plasma membrane"/>
    <property type="evidence" value="ECO:0007669"/>
    <property type="project" value="UniProtKB-SubCell"/>
</dbReference>
<protein>
    <submittedName>
        <fullName evidence="11">MotA/TolQ/ExbB proton channel family protein</fullName>
    </submittedName>
</protein>
<dbReference type="InterPro" id="IPR017270">
    <property type="entry name" value="MotA/TolQ/ExbB-rel"/>
</dbReference>
<feature type="coiled-coil region" evidence="7">
    <location>
        <begin position="55"/>
        <end position="111"/>
    </location>
</feature>
<gene>
    <name evidence="11" type="ORF">ED208_11350</name>
</gene>
<keyword evidence="3 9" id="KW-0812">Transmembrane</keyword>
<dbReference type="PIRSF" id="PIRSF037714">
    <property type="entry name" value="TolR"/>
    <property type="match status" value="1"/>
</dbReference>
<evidence type="ECO:0000259" key="10">
    <source>
        <dbReference type="Pfam" id="PF01618"/>
    </source>
</evidence>
<feature type="transmembrane region" description="Helical" evidence="9">
    <location>
        <begin position="385"/>
        <end position="406"/>
    </location>
</feature>
<dbReference type="AlphaFoldDB" id="A0A3N0V8J7"/>
<keyword evidence="2" id="KW-1003">Cell membrane</keyword>
<evidence type="ECO:0000256" key="4">
    <source>
        <dbReference type="ARBA" id="ARBA00022989"/>
    </source>
</evidence>
<dbReference type="PANTHER" id="PTHR30625">
    <property type="entry name" value="PROTEIN TOLQ"/>
    <property type="match status" value="1"/>
</dbReference>
<organism evidence="11 12">
    <name type="scientific">Stagnimonas aquatica</name>
    <dbReference type="NCBI Taxonomy" id="2689987"/>
    <lineage>
        <taxon>Bacteria</taxon>
        <taxon>Pseudomonadati</taxon>
        <taxon>Pseudomonadota</taxon>
        <taxon>Gammaproteobacteria</taxon>
        <taxon>Nevskiales</taxon>
        <taxon>Nevskiaceae</taxon>
        <taxon>Stagnimonas</taxon>
    </lineage>
</organism>
<evidence type="ECO:0000256" key="9">
    <source>
        <dbReference type="SAM" id="Phobius"/>
    </source>
</evidence>
<accession>A0A3N0V8J7</accession>
<feature type="transmembrane region" description="Helical" evidence="9">
    <location>
        <begin position="426"/>
        <end position="451"/>
    </location>
</feature>
<dbReference type="Proteomes" id="UP000282106">
    <property type="component" value="Unassembled WGS sequence"/>
</dbReference>
<feature type="transmembrane region" description="Helical" evidence="9">
    <location>
        <begin position="299"/>
        <end position="317"/>
    </location>
</feature>
<keyword evidence="6" id="KW-0653">Protein transport</keyword>
<keyword evidence="4 9" id="KW-1133">Transmembrane helix</keyword>
<comment type="caution">
    <text evidence="11">The sequence shown here is derived from an EMBL/GenBank/DDBJ whole genome shotgun (WGS) entry which is preliminary data.</text>
</comment>
<evidence type="ECO:0000256" key="6">
    <source>
        <dbReference type="RuleBase" id="RU004057"/>
    </source>
</evidence>
<evidence type="ECO:0000256" key="8">
    <source>
        <dbReference type="SAM" id="MobiDB-lite"/>
    </source>
</evidence>
<evidence type="ECO:0000313" key="11">
    <source>
        <dbReference type="EMBL" id="ROH89005.1"/>
    </source>
</evidence>